<dbReference type="GO" id="GO:0009236">
    <property type="term" value="P:cobalamin biosynthetic process"/>
    <property type="evidence" value="ECO:0007669"/>
    <property type="project" value="UniProtKB-UniRule"/>
</dbReference>
<evidence type="ECO:0000256" key="2">
    <source>
        <dbReference type="ARBA" id="ARBA00023235"/>
    </source>
</evidence>
<accession>A0A7C2EJV4</accession>
<feature type="active site" description="Proton donor/acceptor" evidence="4">
    <location>
        <position position="83"/>
    </location>
</feature>
<dbReference type="PANTHER" id="PTHR48100:SF1">
    <property type="entry name" value="HISTIDINE PHOSPHATASE FAMILY PROTEIN-RELATED"/>
    <property type="match status" value="1"/>
</dbReference>
<dbReference type="InterPro" id="IPR001345">
    <property type="entry name" value="PG/BPGM_mutase_AS"/>
</dbReference>
<feature type="active site" description="Tele-phosphohistidine intermediate" evidence="4">
    <location>
        <position position="10"/>
    </location>
</feature>
<dbReference type="PANTHER" id="PTHR48100">
    <property type="entry name" value="BROAD-SPECIFICITY PHOSPHATASE YOR283W-RELATED"/>
    <property type="match status" value="1"/>
</dbReference>
<dbReference type="Gene3D" id="3.40.50.1240">
    <property type="entry name" value="Phosphoglycerate mutase-like"/>
    <property type="match status" value="1"/>
</dbReference>
<feature type="binding site" evidence="5">
    <location>
        <begin position="9"/>
        <end position="16"/>
    </location>
    <ligand>
        <name>substrate</name>
    </ligand>
</feature>
<dbReference type="PROSITE" id="PS00175">
    <property type="entry name" value="PG_MUTASE"/>
    <property type="match status" value="1"/>
</dbReference>
<evidence type="ECO:0000256" key="1">
    <source>
        <dbReference type="ARBA" id="ARBA00023152"/>
    </source>
</evidence>
<name>A0A7C2EJV4_9THEO</name>
<feature type="binding site" evidence="5">
    <location>
        <position position="59"/>
    </location>
    <ligand>
        <name>substrate</name>
    </ligand>
</feature>
<dbReference type="EMBL" id="DSMU01000279">
    <property type="protein sequence ID" value="HEL65903.1"/>
    <property type="molecule type" value="Genomic_DNA"/>
</dbReference>
<dbReference type="GO" id="GO:0005737">
    <property type="term" value="C:cytoplasm"/>
    <property type="evidence" value="ECO:0007669"/>
    <property type="project" value="TreeGrafter"/>
</dbReference>
<dbReference type="Pfam" id="PF00300">
    <property type="entry name" value="His_Phos_1"/>
    <property type="match status" value="1"/>
</dbReference>
<dbReference type="NCBIfam" id="TIGR03162">
    <property type="entry name" value="ribazole_cobC"/>
    <property type="match status" value="1"/>
</dbReference>
<dbReference type="CDD" id="cd07067">
    <property type="entry name" value="HP_PGM_like"/>
    <property type="match status" value="1"/>
</dbReference>
<protein>
    <recommendedName>
        <fullName evidence="3">Alpha-ribazole phosphatase</fullName>
        <ecNumber evidence="3">3.1.3.73</ecNumber>
    </recommendedName>
</protein>
<sequence length="205" mass="23069">MGCRIYLVRHGETLWNHALKYQGHADIALSERGVRQAEALARRLSSERFAAFYASDLSRALDTARIIARPHGGTVTALPELREISFGEWEGLTRDEIKNRFPEISRQWWTAPYTTRLPGGESLCEVATRAVRALQQIAANHADEQVLVVSHGGTIRAAIGSLLRMDLNQYWRLRQDNAALNIVEFFEEGKAILMLFNDCAHLVGI</sequence>
<keyword evidence="2" id="KW-0413">Isomerase</keyword>
<dbReference type="InterPro" id="IPR029033">
    <property type="entry name" value="His_PPase_superfam"/>
</dbReference>
<evidence type="ECO:0000256" key="5">
    <source>
        <dbReference type="PIRSR" id="PIRSR613078-2"/>
    </source>
</evidence>
<comment type="caution">
    <text evidence="6">The sequence shown here is derived from an EMBL/GenBank/DDBJ whole genome shotgun (WGS) entry which is preliminary data.</text>
</comment>
<evidence type="ECO:0000256" key="3">
    <source>
        <dbReference type="NCBIfam" id="TIGR03162"/>
    </source>
</evidence>
<gene>
    <name evidence="6" type="primary">cobC</name>
    <name evidence="6" type="ORF">ENQ34_04405</name>
</gene>
<dbReference type="EC" id="3.1.3.73" evidence="3"/>
<keyword evidence="1" id="KW-0324">Glycolysis</keyword>
<evidence type="ECO:0000256" key="4">
    <source>
        <dbReference type="PIRSR" id="PIRSR613078-1"/>
    </source>
</evidence>
<dbReference type="InterPro" id="IPR017578">
    <property type="entry name" value="Ribazole_CobC"/>
</dbReference>
<dbReference type="AlphaFoldDB" id="A0A7C2EJV4"/>
<reference evidence="6" key="1">
    <citation type="journal article" date="2020" name="mSystems">
        <title>Genome- and Community-Level Interaction Insights into Carbon Utilization and Element Cycling Functions of Hydrothermarchaeota in Hydrothermal Sediment.</title>
        <authorList>
            <person name="Zhou Z."/>
            <person name="Liu Y."/>
            <person name="Xu W."/>
            <person name="Pan J."/>
            <person name="Luo Z.H."/>
            <person name="Li M."/>
        </authorList>
    </citation>
    <scope>NUCLEOTIDE SEQUENCE [LARGE SCALE GENOMIC DNA]</scope>
    <source>
        <strain evidence="6">SpSt-300</strain>
    </source>
</reference>
<dbReference type="SUPFAM" id="SSF53254">
    <property type="entry name" value="Phosphoglycerate mutase-like"/>
    <property type="match status" value="1"/>
</dbReference>
<dbReference type="InterPro" id="IPR050275">
    <property type="entry name" value="PGM_Phosphatase"/>
</dbReference>
<proteinExistence type="predicted"/>
<organism evidence="6">
    <name type="scientific">Ammonifex degensii</name>
    <dbReference type="NCBI Taxonomy" id="42838"/>
    <lineage>
        <taxon>Bacteria</taxon>
        <taxon>Bacillati</taxon>
        <taxon>Bacillota</taxon>
        <taxon>Clostridia</taxon>
        <taxon>Thermoanaerobacterales</taxon>
        <taxon>Thermoanaerobacteraceae</taxon>
        <taxon>Ammonifex</taxon>
    </lineage>
</organism>
<dbReference type="GO" id="GO:0043755">
    <property type="term" value="F:alpha-ribazole phosphatase activity"/>
    <property type="evidence" value="ECO:0007669"/>
    <property type="project" value="UniProtKB-UniRule"/>
</dbReference>
<dbReference type="InterPro" id="IPR013078">
    <property type="entry name" value="His_Pase_superF_clade-1"/>
</dbReference>
<evidence type="ECO:0000313" key="6">
    <source>
        <dbReference type="EMBL" id="HEL65903.1"/>
    </source>
</evidence>
<dbReference type="SMART" id="SM00855">
    <property type="entry name" value="PGAM"/>
    <property type="match status" value="1"/>
</dbReference>